<keyword evidence="2" id="KW-1185">Reference proteome</keyword>
<evidence type="ECO:0000313" key="2">
    <source>
        <dbReference type="Proteomes" id="UP001589627"/>
    </source>
</evidence>
<protein>
    <recommendedName>
        <fullName evidence="3">PBS lyase</fullName>
    </recommendedName>
</protein>
<evidence type="ECO:0008006" key="3">
    <source>
        <dbReference type="Google" id="ProtNLM"/>
    </source>
</evidence>
<sequence>RLADLGAHASAAVPTLRLLAGALEPWTAVEAAHALHTITGDAAEGAHVLFRPVADLLRGTARPIVRAAARYLTRLADLPPGYVATIQAVLSEDRRHSWDAGWAAIHDDLELRAVLRTAPHGPVGAAG</sequence>
<feature type="non-terminal residue" evidence="1">
    <location>
        <position position="1"/>
    </location>
</feature>
<accession>A0ABV5Z1M3</accession>
<dbReference type="Proteomes" id="UP001589627">
    <property type="component" value="Unassembled WGS sequence"/>
</dbReference>
<proteinExistence type="predicted"/>
<name>A0ABV5Z1M3_9ACTN</name>
<evidence type="ECO:0000313" key="1">
    <source>
        <dbReference type="EMBL" id="MFB9840214.1"/>
    </source>
</evidence>
<organism evidence="1 2">
    <name type="scientific">Actinoallomurus acaciae</name>
    <dbReference type="NCBI Taxonomy" id="502577"/>
    <lineage>
        <taxon>Bacteria</taxon>
        <taxon>Bacillati</taxon>
        <taxon>Actinomycetota</taxon>
        <taxon>Actinomycetes</taxon>
        <taxon>Streptosporangiales</taxon>
        <taxon>Thermomonosporaceae</taxon>
        <taxon>Actinoallomurus</taxon>
    </lineage>
</organism>
<dbReference type="EMBL" id="JBHLZP010000976">
    <property type="protein sequence ID" value="MFB9840214.1"/>
    <property type="molecule type" value="Genomic_DNA"/>
</dbReference>
<dbReference type="RefSeq" id="WP_378213441.1">
    <property type="nucleotide sequence ID" value="NZ_JBHLZP010000976.1"/>
</dbReference>
<comment type="caution">
    <text evidence="1">The sequence shown here is derived from an EMBL/GenBank/DDBJ whole genome shotgun (WGS) entry which is preliminary data.</text>
</comment>
<reference evidence="1 2" key="1">
    <citation type="submission" date="2024-09" db="EMBL/GenBank/DDBJ databases">
        <authorList>
            <person name="Sun Q."/>
            <person name="Mori K."/>
        </authorList>
    </citation>
    <scope>NUCLEOTIDE SEQUENCE [LARGE SCALE GENOMIC DNA]</scope>
    <source>
        <strain evidence="1 2">TBRC 0563</strain>
    </source>
</reference>
<gene>
    <name evidence="1" type="ORF">ACFFNX_49510</name>
</gene>